<accession>D3Q1Z8</accession>
<feature type="transmembrane region" description="Helical" evidence="5">
    <location>
        <begin position="20"/>
        <end position="42"/>
    </location>
</feature>
<dbReference type="RefSeq" id="WP_013017436.1">
    <property type="nucleotide sequence ID" value="NC_013947.1"/>
</dbReference>
<feature type="transmembrane region" description="Helical" evidence="5">
    <location>
        <begin position="54"/>
        <end position="74"/>
    </location>
</feature>
<feature type="transmembrane region" description="Helical" evidence="5">
    <location>
        <begin position="144"/>
        <end position="167"/>
    </location>
</feature>
<name>D3Q1Z8_STANL</name>
<dbReference type="Pfam" id="PF07690">
    <property type="entry name" value="MFS_1"/>
    <property type="match status" value="1"/>
</dbReference>
<dbReference type="CDD" id="cd17321">
    <property type="entry name" value="MFS_MMR_MDR_like"/>
    <property type="match status" value="1"/>
</dbReference>
<evidence type="ECO:0000256" key="4">
    <source>
        <dbReference type="ARBA" id="ARBA00023136"/>
    </source>
</evidence>
<dbReference type="SUPFAM" id="SSF103473">
    <property type="entry name" value="MFS general substrate transporter"/>
    <property type="match status" value="1"/>
</dbReference>
<keyword evidence="4 5" id="KW-0472">Membrane</keyword>
<dbReference type="HOGENOM" id="CLU_000960_28_2_11"/>
<feature type="transmembrane region" description="Helical" evidence="5">
    <location>
        <begin position="449"/>
        <end position="471"/>
    </location>
</feature>
<protein>
    <submittedName>
        <fullName evidence="7">Major facilitator superfamily MFS_1</fullName>
    </submittedName>
</protein>
<keyword evidence="2 5" id="KW-0812">Transmembrane</keyword>
<comment type="subcellular location">
    <subcellularLocation>
        <location evidence="1">Cell membrane</location>
        <topology evidence="1">Multi-pass membrane protein</topology>
    </subcellularLocation>
</comment>
<dbReference type="GO" id="GO:0005886">
    <property type="term" value="C:plasma membrane"/>
    <property type="evidence" value="ECO:0007669"/>
    <property type="project" value="UniProtKB-SubCell"/>
</dbReference>
<sequence>MTGTTVHKPETTSGLRRRLVLAALLSGTFMLLLDTTIVNLALPPITADLGAGESALQWIVSGYALAYGLFLLPAGWLGDRIGHKSVLILGLSVFTVASLLCGVANGSGELIAWRVVQGVAAGAVNPSILAFIRLLYSNSERGRAFAAYGTVAGAATSLGPILGGLLIDWDVAGLSWRPIFLANLPVGIAAVAAVALLAPRTETTARRFDVPGLLLVTAAMFALTFPLTQGREIGWPVWTFVTLAAAPVLLLVFTRWQLFLIRRGRDPLVDVRLFARRSFAAGVGLIMAFFAGFIALMFAVSLYLQLGIGFSTLEAGLTMMPFAIGTGLGSVLGNTVIAPRLGRGVLHLGTAIVCVGIGGLEAVLGFATVPPNAGWLLGPFLVAGIGCGMIIGPNANIVLSDVPNNVAGIASGTLSTSQRLGTALGVAAIGVVLFTSLDGSTAPGDYTHATMIAVACSLGAMVLTGILAFLLPGRKSA</sequence>
<feature type="transmembrane region" description="Helical" evidence="5">
    <location>
        <begin position="210"/>
        <end position="229"/>
    </location>
</feature>
<organism evidence="7 8">
    <name type="scientific">Stackebrandtia nassauensis (strain DSM 44728 / CIP 108903 / NRRL B-16338 / NBRC 102104 / LLR-40K-21)</name>
    <dbReference type="NCBI Taxonomy" id="446470"/>
    <lineage>
        <taxon>Bacteria</taxon>
        <taxon>Bacillati</taxon>
        <taxon>Actinomycetota</taxon>
        <taxon>Actinomycetes</taxon>
        <taxon>Glycomycetales</taxon>
        <taxon>Glycomycetaceae</taxon>
        <taxon>Stackebrandtia</taxon>
    </lineage>
</organism>
<evidence type="ECO:0000313" key="8">
    <source>
        <dbReference type="Proteomes" id="UP000000844"/>
    </source>
</evidence>
<dbReference type="InterPro" id="IPR036259">
    <property type="entry name" value="MFS_trans_sf"/>
</dbReference>
<evidence type="ECO:0000259" key="6">
    <source>
        <dbReference type="PROSITE" id="PS50850"/>
    </source>
</evidence>
<feature type="transmembrane region" description="Helical" evidence="5">
    <location>
        <begin position="86"/>
        <end position="105"/>
    </location>
</feature>
<proteinExistence type="predicted"/>
<dbReference type="PRINTS" id="PR01036">
    <property type="entry name" value="TCRTETB"/>
</dbReference>
<dbReference type="Proteomes" id="UP000000844">
    <property type="component" value="Chromosome"/>
</dbReference>
<feature type="transmembrane region" description="Helical" evidence="5">
    <location>
        <begin position="345"/>
        <end position="369"/>
    </location>
</feature>
<dbReference type="STRING" id="446470.Snas_2173"/>
<evidence type="ECO:0000313" key="7">
    <source>
        <dbReference type="EMBL" id="ADD41865.1"/>
    </source>
</evidence>
<feature type="transmembrane region" description="Helical" evidence="5">
    <location>
        <begin position="111"/>
        <end position="132"/>
    </location>
</feature>
<dbReference type="GO" id="GO:0022857">
    <property type="term" value="F:transmembrane transporter activity"/>
    <property type="evidence" value="ECO:0007669"/>
    <property type="project" value="InterPro"/>
</dbReference>
<dbReference type="eggNOG" id="COG0477">
    <property type="taxonomic scope" value="Bacteria"/>
</dbReference>
<dbReference type="InterPro" id="IPR020846">
    <property type="entry name" value="MFS_dom"/>
</dbReference>
<evidence type="ECO:0000256" key="3">
    <source>
        <dbReference type="ARBA" id="ARBA00022989"/>
    </source>
</evidence>
<dbReference type="AlphaFoldDB" id="D3Q1Z8"/>
<feature type="transmembrane region" description="Helical" evidence="5">
    <location>
        <begin position="179"/>
        <end position="198"/>
    </location>
</feature>
<evidence type="ECO:0000256" key="1">
    <source>
        <dbReference type="ARBA" id="ARBA00004651"/>
    </source>
</evidence>
<dbReference type="PROSITE" id="PS50850">
    <property type="entry name" value="MFS"/>
    <property type="match status" value="1"/>
</dbReference>
<reference evidence="7 8" key="1">
    <citation type="journal article" date="2009" name="Stand. Genomic Sci.">
        <title>Complete genome sequence of Stackebrandtia nassauensis type strain (LLR-40K-21).</title>
        <authorList>
            <person name="Munk C."/>
            <person name="Lapidus A."/>
            <person name="Copeland A."/>
            <person name="Jando M."/>
            <person name="Mayilraj S."/>
            <person name="Glavina Del Rio T."/>
            <person name="Nolan M."/>
            <person name="Chen F."/>
            <person name="Lucas S."/>
            <person name="Tice H."/>
            <person name="Cheng J.F."/>
            <person name="Han C."/>
            <person name="Detter J.C."/>
            <person name="Bruce D."/>
            <person name="Goodwin L."/>
            <person name="Chain P."/>
            <person name="Pitluck S."/>
            <person name="Goker M."/>
            <person name="Ovchinikova G."/>
            <person name="Pati A."/>
            <person name="Ivanova N."/>
            <person name="Mavromatis K."/>
            <person name="Chen A."/>
            <person name="Palaniappan K."/>
            <person name="Land M."/>
            <person name="Hauser L."/>
            <person name="Chang Y.J."/>
            <person name="Jeffries C.D."/>
            <person name="Bristow J."/>
            <person name="Eisen J.A."/>
            <person name="Markowitz V."/>
            <person name="Hugenholtz P."/>
            <person name="Kyrpides N.C."/>
            <person name="Klenk H.P."/>
        </authorList>
    </citation>
    <scope>NUCLEOTIDE SEQUENCE [LARGE SCALE GENOMIC DNA]</scope>
    <source>
        <strain evidence="8">DSM 44728 / CIP 108903 / NRRL B-16338 / NBRC 102104 / LLR-40K-21</strain>
    </source>
</reference>
<dbReference type="Gene3D" id="1.20.1250.20">
    <property type="entry name" value="MFS general substrate transporter like domains"/>
    <property type="match status" value="1"/>
</dbReference>
<feature type="transmembrane region" description="Helical" evidence="5">
    <location>
        <begin position="375"/>
        <end position="399"/>
    </location>
</feature>
<evidence type="ECO:0000256" key="2">
    <source>
        <dbReference type="ARBA" id="ARBA00022692"/>
    </source>
</evidence>
<feature type="transmembrane region" description="Helical" evidence="5">
    <location>
        <begin position="420"/>
        <end position="437"/>
    </location>
</feature>
<dbReference type="PANTHER" id="PTHR42718:SF39">
    <property type="entry name" value="ACTINORHODIN TRANSPORTER-RELATED"/>
    <property type="match status" value="1"/>
</dbReference>
<dbReference type="Gene3D" id="1.20.1720.10">
    <property type="entry name" value="Multidrug resistance protein D"/>
    <property type="match status" value="1"/>
</dbReference>
<keyword evidence="3 5" id="KW-1133">Transmembrane helix</keyword>
<dbReference type="KEGG" id="sna:Snas_2173"/>
<dbReference type="OrthoDB" id="7375466at2"/>
<feature type="transmembrane region" description="Helical" evidence="5">
    <location>
        <begin position="235"/>
        <end position="258"/>
    </location>
</feature>
<evidence type="ECO:0000256" key="5">
    <source>
        <dbReference type="SAM" id="Phobius"/>
    </source>
</evidence>
<keyword evidence="8" id="KW-1185">Reference proteome</keyword>
<dbReference type="EMBL" id="CP001778">
    <property type="protein sequence ID" value="ADD41865.1"/>
    <property type="molecule type" value="Genomic_DNA"/>
</dbReference>
<feature type="transmembrane region" description="Helical" evidence="5">
    <location>
        <begin position="279"/>
        <end position="304"/>
    </location>
</feature>
<dbReference type="InterPro" id="IPR011701">
    <property type="entry name" value="MFS"/>
</dbReference>
<gene>
    <name evidence="7" type="ordered locus">Snas_2173</name>
</gene>
<dbReference type="PANTHER" id="PTHR42718">
    <property type="entry name" value="MAJOR FACILITATOR SUPERFAMILY MULTIDRUG TRANSPORTER MFSC"/>
    <property type="match status" value="1"/>
</dbReference>
<feature type="domain" description="Major facilitator superfamily (MFS) profile" evidence="6">
    <location>
        <begin position="20"/>
        <end position="477"/>
    </location>
</feature>
<feature type="transmembrane region" description="Helical" evidence="5">
    <location>
        <begin position="316"/>
        <end position="338"/>
    </location>
</feature>